<reference evidence="5 6" key="1">
    <citation type="submission" date="2018-08" db="EMBL/GenBank/DDBJ databases">
        <title>A genome reference for cultivated species of the human gut microbiota.</title>
        <authorList>
            <person name="Zou Y."/>
            <person name="Xue W."/>
            <person name="Luo G."/>
        </authorList>
    </citation>
    <scope>NUCLEOTIDE SEQUENCE [LARGE SCALE GENOMIC DNA]</scope>
    <source>
        <strain evidence="5 6">AM30-26</strain>
    </source>
</reference>
<dbReference type="InterPro" id="IPR002376">
    <property type="entry name" value="Formyl_transf_N"/>
</dbReference>
<comment type="caution">
    <text evidence="5">The sequence shown here is derived from an EMBL/GenBank/DDBJ whole genome shotgun (WGS) entry which is preliminary data.</text>
</comment>
<sequence>MKSFNIVVCASGGGGNFRSLIKYQCDYGYHISLLIVDRECPAIKIAKENGISYSVLEKKVLGKSFFEEFEKIVPIDTNLIVLAGFLPIIPKWICEKWERKIINIHPSLLPKYGGKGMYGVKVQEAVLRNHEKYAGCTVHYVDSEIDTGEIIAQKKILVMENESAWELGGRVFNEEIILLPLAIKHIREAMKVIP</sequence>
<evidence type="ECO:0000256" key="4">
    <source>
        <dbReference type="ARBA" id="ARBA00022755"/>
    </source>
</evidence>
<keyword evidence="4" id="KW-0658">Purine biosynthesis</keyword>
<dbReference type="GO" id="GO:0005829">
    <property type="term" value="C:cytosol"/>
    <property type="evidence" value="ECO:0007669"/>
    <property type="project" value="TreeGrafter"/>
</dbReference>
<dbReference type="CDD" id="cd08645">
    <property type="entry name" value="FMT_core_GART"/>
    <property type="match status" value="1"/>
</dbReference>
<dbReference type="Proteomes" id="UP000284785">
    <property type="component" value="Unassembled WGS sequence"/>
</dbReference>
<dbReference type="SUPFAM" id="SSF53328">
    <property type="entry name" value="Formyltransferase"/>
    <property type="match status" value="1"/>
</dbReference>
<dbReference type="InterPro" id="IPR004607">
    <property type="entry name" value="GART"/>
</dbReference>
<gene>
    <name evidence="5" type="ORF">DW780_12060</name>
</gene>
<dbReference type="EMBL" id="QSJP01000009">
    <property type="protein sequence ID" value="RHD88153.1"/>
    <property type="molecule type" value="Genomic_DNA"/>
</dbReference>
<accession>A0A3E5GXU7</accession>
<dbReference type="GO" id="GO:0004644">
    <property type="term" value="F:phosphoribosylglycinamide formyltransferase activity"/>
    <property type="evidence" value="ECO:0007669"/>
    <property type="project" value="UniProtKB-EC"/>
</dbReference>
<keyword evidence="3 5" id="KW-0808">Transferase</keyword>
<evidence type="ECO:0000256" key="3">
    <source>
        <dbReference type="ARBA" id="ARBA00022679"/>
    </source>
</evidence>
<evidence type="ECO:0000256" key="2">
    <source>
        <dbReference type="ARBA" id="ARBA00012254"/>
    </source>
</evidence>
<dbReference type="AlphaFoldDB" id="A0A3E5GXU7"/>
<comment type="pathway">
    <text evidence="1">Purine metabolism; IMP biosynthesis via de novo pathway; N(2)-formyl-N(1)-(5-phospho-D-ribosyl)glycinamide from N(1)-(5-phospho-D-ribosyl)glycinamide (10-formyl THF route): step 1/1.</text>
</comment>
<evidence type="ECO:0000313" key="5">
    <source>
        <dbReference type="EMBL" id="RHD88153.1"/>
    </source>
</evidence>
<evidence type="ECO:0000256" key="1">
    <source>
        <dbReference type="ARBA" id="ARBA00005054"/>
    </source>
</evidence>
<dbReference type="RefSeq" id="WP_117981328.1">
    <property type="nucleotide sequence ID" value="NZ_CABJDH010000007.1"/>
</dbReference>
<dbReference type="PANTHER" id="PTHR43369">
    <property type="entry name" value="PHOSPHORIBOSYLGLYCINAMIDE FORMYLTRANSFERASE"/>
    <property type="match status" value="1"/>
</dbReference>
<protein>
    <recommendedName>
        <fullName evidence="2">phosphoribosylglycinamide formyltransferase 1</fullName>
        <ecNumber evidence="2">2.1.2.2</ecNumber>
    </recommendedName>
</protein>
<name>A0A3E5GXU7_BACT4</name>
<evidence type="ECO:0000313" key="6">
    <source>
        <dbReference type="Proteomes" id="UP000284785"/>
    </source>
</evidence>
<dbReference type="PANTHER" id="PTHR43369:SF2">
    <property type="entry name" value="PHOSPHORIBOSYLGLYCINAMIDE FORMYLTRANSFERASE"/>
    <property type="match status" value="1"/>
</dbReference>
<dbReference type="EC" id="2.1.2.2" evidence="2"/>
<dbReference type="GO" id="GO:0006189">
    <property type="term" value="P:'de novo' IMP biosynthetic process"/>
    <property type="evidence" value="ECO:0007669"/>
    <property type="project" value="InterPro"/>
</dbReference>
<proteinExistence type="predicted"/>
<dbReference type="Pfam" id="PF00551">
    <property type="entry name" value="Formyl_trans_N"/>
    <property type="match status" value="1"/>
</dbReference>
<organism evidence="5 6">
    <name type="scientific">Bacteroides thetaiotaomicron</name>
    <dbReference type="NCBI Taxonomy" id="818"/>
    <lineage>
        <taxon>Bacteria</taxon>
        <taxon>Pseudomonadati</taxon>
        <taxon>Bacteroidota</taxon>
        <taxon>Bacteroidia</taxon>
        <taxon>Bacteroidales</taxon>
        <taxon>Bacteroidaceae</taxon>
        <taxon>Bacteroides</taxon>
    </lineage>
</organism>
<dbReference type="Gene3D" id="3.40.50.170">
    <property type="entry name" value="Formyl transferase, N-terminal domain"/>
    <property type="match status" value="1"/>
</dbReference>
<dbReference type="FunFam" id="3.40.50.170:FF:000028">
    <property type="entry name" value="Phosphoribosylglycinamide formyltransferase"/>
    <property type="match status" value="1"/>
</dbReference>
<dbReference type="InterPro" id="IPR036477">
    <property type="entry name" value="Formyl_transf_N_sf"/>
</dbReference>